<organism evidence="1 2">
    <name type="scientific">Staurois parvus</name>
    <dbReference type="NCBI Taxonomy" id="386267"/>
    <lineage>
        <taxon>Eukaryota</taxon>
        <taxon>Metazoa</taxon>
        <taxon>Chordata</taxon>
        <taxon>Craniata</taxon>
        <taxon>Vertebrata</taxon>
        <taxon>Euteleostomi</taxon>
        <taxon>Amphibia</taxon>
        <taxon>Batrachia</taxon>
        <taxon>Anura</taxon>
        <taxon>Neobatrachia</taxon>
        <taxon>Ranoidea</taxon>
        <taxon>Ranidae</taxon>
        <taxon>Staurois</taxon>
    </lineage>
</organism>
<proteinExistence type="predicted"/>
<feature type="non-terminal residue" evidence="1">
    <location>
        <position position="77"/>
    </location>
</feature>
<evidence type="ECO:0000313" key="2">
    <source>
        <dbReference type="Proteomes" id="UP001162483"/>
    </source>
</evidence>
<gene>
    <name evidence="1" type="ORF">SPARVUS_LOCUS6859997</name>
</gene>
<evidence type="ECO:0000313" key="1">
    <source>
        <dbReference type="EMBL" id="CAI9569067.1"/>
    </source>
</evidence>
<comment type="caution">
    <text evidence="1">The sequence shown here is derived from an EMBL/GenBank/DDBJ whole genome shotgun (WGS) entry which is preliminary data.</text>
</comment>
<protein>
    <submittedName>
        <fullName evidence="1">Uncharacterized protein</fullName>
    </submittedName>
</protein>
<sequence>MKGFSLHTFANIGVSCSSQCMAPQYICSSNVITFESLTISPTDTNDGALKIHLMPKMVHYLLQLMPGHFLLPLAPVL</sequence>
<dbReference type="Proteomes" id="UP001162483">
    <property type="component" value="Unassembled WGS sequence"/>
</dbReference>
<keyword evidence="2" id="KW-1185">Reference proteome</keyword>
<name>A0ABN9D9A2_9NEOB</name>
<reference evidence="1" key="1">
    <citation type="submission" date="2023-05" db="EMBL/GenBank/DDBJ databases">
        <authorList>
            <person name="Stuckert A."/>
        </authorList>
    </citation>
    <scope>NUCLEOTIDE SEQUENCE</scope>
</reference>
<accession>A0ABN9D9A2</accession>
<dbReference type="EMBL" id="CATNWA010014209">
    <property type="protein sequence ID" value="CAI9569067.1"/>
    <property type="molecule type" value="Genomic_DNA"/>
</dbReference>
<dbReference type="PROSITE" id="PS51257">
    <property type="entry name" value="PROKAR_LIPOPROTEIN"/>
    <property type="match status" value="1"/>
</dbReference>